<dbReference type="PROSITE" id="PS50175">
    <property type="entry name" value="ASP_PROT_RETROV"/>
    <property type="match status" value="1"/>
</dbReference>
<dbReference type="SMART" id="SM00248">
    <property type="entry name" value="ANK"/>
    <property type="match status" value="3"/>
</dbReference>
<dbReference type="InterPro" id="IPR002110">
    <property type="entry name" value="Ankyrin_rpt"/>
</dbReference>
<dbReference type="SUPFAM" id="SSF48403">
    <property type="entry name" value="Ankyrin repeat"/>
    <property type="match status" value="1"/>
</dbReference>
<feature type="repeat" description="ANK" evidence="3">
    <location>
        <begin position="73"/>
        <end position="109"/>
    </location>
</feature>
<feature type="compositionally biased region" description="Acidic residues" evidence="4">
    <location>
        <begin position="144"/>
        <end position="160"/>
    </location>
</feature>
<dbReference type="OrthoDB" id="9995210at2759"/>
<evidence type="ECO:0000256" key="2">
    <source>
        <dbReference type="ARBA" id="ARBA00023043"/>
    </source>
</evidence>
<dbReference type="InterPro" id="IPR036770">
    <property type="entry name" value="Ankyrin_rpt-contain_sf"/>
</dbReference>
<dbReference type="PROSITE" id="PS50088">
    <property type="entry name" value="ANK_REPEAT"/>
    <property type="match status" value="2"/>
</dbReference>
<evidence type="ECO:0000256" key="1">
    <source>
        <dbReference type="ARBA" id="ARBA00022737"/>
    </source>
</evidence>
<dbReference type="AlphaFoldDB" id="A0A8H5FXA3"/>
<keyword evidence="7" id="KW-1185">Reference proteome</keyword>
<dbReference type="GO" id="GO:0085020">
    <property type="term" value="P:protein K6-linked ubiquitination"/>
    <property type="evidence" value="ECO:0007669"/>
    <property type="project" value="TreeGrafter"/>
</dbReference>
<gene>
    <name evidence="6" type="ORF">D9756_006174</name>
</gene>
<dbReference type="PANTHER" id="PTHR24171:SF8">
    <property type="entry name" value="BRCA1-ASSOCIATED RING DOMAIN PROTEIN 1"/>
    <property type="match status" value="1"/>
</dbReference>
<reference evidence="6 7" key="1">
    <citation type="journal article" date="2020" name="ISME J.">
        <title>Uncovering the hidden diversity of litter-decomposition mechanisms in mushroom-forming fungi.</title>
        <authorList>
            <person name="Floudas D."/>
            <person name="Bentzer J."/>
            <person name="Ahren D."/>
            <person name="Johansson T."/>
            <person name="Persson P."/>
            <person name="Tunlid A."/>
        </authorList>
    </citation>
    <scope>NUCLEOTIDE SEQUENCE [LARGE SCALE GENOMIC DNA]</scope>
    <source>
        <strain evidence="6 7">CBS 146.42</strain>
    </source>
</reference>
<comment type="caution">
    <text evidence="6">The sequence shown here is derived from an EMBL/GenBank/DDBJ whole genome shotgun (WGS) entry which is preliminary data.</text>
</comment>
<dbReference type="GO" id="GO:0004842">
    <property type="term" value="F:ubiquitin-protein transferase activity"/>
    <property type="evidence" value="ECO:0007669"/>
    <property type="project" value="TreeGrafter"/>
</dbReference>
<dbReference type="InterPro" id="IPR001995">
    <property type="entry name" value="Peptidase_A2_cat"/>
</dbReference>
<name>A0A8H5FXA3_9AGAR</name>
<dbReference type="Pfam" id="PF12796">
    <property type="entry name" value="Ank_2"/>
    <property type="match status" value="1"/>
</dbReference>
<protein>
    <recommendedName>
        <fullName evidence="5">Peptidase A2 domain-containing protein</fullName>
    </recommendedName>
</protein>
<sequence>MDGATPNECLLAAARSDNEDQLLEAMENDADINCQDGAGDTPLHLAVKNVSFDVLEHILSHENCDVDPLNRLSGKTPLHYAVELEDDKDRLLIIESLLDAGADTTIKDREGDTILDILRSSDTKIRALIQKARAQSTIDHRDIADDDDDDDEPGSGSESE</sequence>
<feature type="domain" description="Peptidase A2" evidence="5">
    <location>
        <begin position="94"/>
        <end position="106"/>
    </location>
</feature>
<keyword evidence="2 3" id="KW-0040">ANK repeat</keyword>
<dbReference type="PROSITE" id="PS50297">
    <property type="entry name" value="ANK_REP_REGION"/>
    <property type="match status" value="1"/>
</dbReference>
<dbReference type="PRINTS" id="PR01415">
    <property type="entry name" value="ANKYRIN"/>
</dbReference>
<evidence type="ECO:0000256" key="3">
    <source>
        <dbReference type="PROSITE-ProRule" id="PRU00023"/>
    </source>
</evidence>
<dbReference type="PANTHER" id="PTHR24171">
    <property type="entry name" value="ANKYRIN REPEAT DOMAIN-CONTAINING PROTEIN 39-RELATED"/>
    <property type="match status" value="1"/>
</dbReference>
<organism evidence="6 7">
    <name type="scientific">Leucocoprinus leucothites</name>
    <dbReference type="NCBI Taxonomy" id="201217"/>
    <lineage>
        <taxon>Eukaryota</taxon>
        <taxon>Fungi</taxon>
        <taxon>Dikarya</taxon>
        <taxon>Basidiomycota</taxon>
        <taxon>Agaricomycotina</taxon>
        <taxon>Agaricomycetes</taxon>
        <taxon>Agaricomycetidae</taxon>
        <taxon>Agaricales</taxon>
        <taxon>Agaricineae</taxon>
        <taxon>Agaricaceae</taxon>
        <taxon>Leucocoprinus</taxon>
    </lineage>
</organism>
<feature type="repeat" description="ANK" evidence="3">
    <location>
        <begin position="38"/>
        <end position="71"/>
    </location>
</feature>
<dbReference type="GO" id="GO:0004190">
    <property type="term" value="F:aspartic-type endopeptidase activity"/>
    <property type="evidence" value="ECO:0007669"/>
    <property type="project" value="InterPro"/>
</dbReference>
<evidence type="ECO:0000259" key="5">
    <source>
        <dbReference type="PROSITE" id="PS50175"/>
    </source>
</evidence>
<dbReference type="EMBL" id="JAACJO010000011">
    <property type="protein sequence ID" value="KAF5352571.1"/>
    <property type="molecule type" value="Genomic_DNA"/>
</dbReference>
<evidence type="ECO:0000313" key="6">
    <source>
        <dbReference type="EMBL" id="KAF5352571.1"/>
    </source>
</evidence>
<accession>A0A8H5FXA3</accession>
<keyword evidence="1" id="KW-0677">Repeat</keyword>
<proteinExistence type="predicted"/>
<feature type="region of interest" description="Disordered" evidence="4">
    <location>
        <begin position="134"/>
        <end position="160"/>
    </location>
</feature>
<dbReference type="Gene3D" id="1.25.40.20">
    <property type="entry name" value="Ankyrin repeat-containing domain"/>
    <property type="match status" value="1"/>
</dbReference>
<dbReference type="Proteomes" id="UP000559027">
    <property type="component" value="Unassembled WGS sequence"/>
</dbReference>
<evidence type="ECO:0000313" key="7">
    <source>
        <dbReference type="Proteomes" id="UP000559027"/>
    </source>
</evidence>
<evidence type="ECO:0000256" key="4">
    <source>
        <dbReference type="SAM" id="MobiDB-lite"/>
    </source>
</evidence>
<dbReference type="GO" id="GO:0006508">
    <property type="term" value="P:proteolysis"/>
    <property type="evidence" value="ECO:0007669"/>
    <property type="project" value="InterPro"/>
</dbReference>